<sequence length="46" mass="5508">MTWAHFSTEWCQHEINRAEVQTALYELADYIEICTEYPPHPKVSRI</sequence>
<evidence type="ECO:0000313" key="1">
    <source>
        <dbReference type="EMBL" id="SDL15230.1"/>
    </source>
</evidence>
<name>A0A1G9HQK5_9BACT</name>
<dbReference type="AlphaFoldDB" id="A0A1G9HQK5"/>
<dbReference type="EMBL" id="FNFO01000004">
    <property type="protein sequence ID" value="SDL15230.1"/>
    <property type="molecule type" value="Genomic_DNA"/>
</dbReference>
<accession>A0A1G9HQK5</accession>
<keyword evidence="2" id="KW-1185">Reference proteome</keyword>
<organism evidence="1 2">
    <name type="scientific">Catalinimonas alkaloidigena</name>
    <dbReference type="NCBI Taxonomy" id="1075417"/>
    <lineage>
        <taxon>Bacteria</taxon>
        <taxon>Pseudomonadati</taxon>
        <taxon>Bacteroidota</taxon>
        <taxon>Cytophagia</taxon>
        <taxon>Cytophagales</taxon>
        <taxon>Catalimonadaceae</taxon>
        <taxon>Catalinimonas</taxon>
    </lineage>
</organism>
<reference evidence="1 2" key="1">
    <citation type="submission" date="2016-10" db="EMBL/GenBank/DDBJ databases">
        <authorList>
            <person name="de Groot N.N."/>
        </authorList>
    </citation>
    <scope>NUCLEOTIDE SEQUENCE [LARGE SCALE GENOMIC DNA]</scope>
    <source>
        <strain evidence="1 2">DSM 25186</strain>
    </source>
</reference>
<gene>
    <name evidence="1" type="ORF">SAMN05421823_104507</name>
</gene>
<protein>
    <submittedName>
        <fullName evidence="1">Uncharacterized protein</fullName>
    </submittedName>
</protein>
<evidence type="ECO:0000313" key="2">
    <source>
        <dbReference type="Proteomes" id="UP000198510"/>
    </source>
</evidence>
<dbReference type="Proteomes" id="UP000198510">
    <property type="component" value="Unassembled WGS sequence"/>
</dbReference>
<proteinExistence type="predicted"/>